<gene>
    <name evidence="3" type="ORF">D9619_007525</name>
</gene>
<protein>
    <recommendedName>
        <fullName evidence="2">DUF6535 domain-containing protein</fullName>
    </recommendedName>
</protein>
<feature type="transmembrane region" description="Helical" evidence="1">
    <location>
        <begin position="229"/>
        <end position="250"/>
    </location>
</feature>
<feature type="transmembrane region" description="Helical" evidence="1">
    <location>
        <begin position="299"/>
        <end position="320"/>
    </location>
</feature>
<sequence>MTSSHPQHTSHEAEKVGQFPSNLLRTRVLTDRDMLQSWRCGDDFRYPLPEPEGDPWDSLLKPLLERDTLQCDAWVDEVQNLLLFAGLFSAVVTAFAVETYQDLQEDPVVALLAQIAANSAHNGSAGAPPPFALAPSTVRLNVFLFLSLILSLSTVLIGIVALQWIREHRKHSNTLTPQNMFAALHMRTEALHEWRVPQIFAALPVLLQCALVFFFAGIAQLLLDANRTVLVPVACVMGMTILFLIITTIMPTAQAATLTHSRDSIPAPCPYKSPQANAFRRLITSSEALFKITSFSFAAAYWAMLHLVLLPQQILALVYYSKAIKLPSMCFRRASDCILKLHRTLMYQASPLLRPLHSSKREQWHGFDYMKPKILQYWRLNSWFDFDLAWMSVRDNYFQSICPPGSYLFQHREERREYAAMYDATQGLYEELTRHNFNLHVQAEPAIITAYHCVIELCAPFITHFAEEDAIVKSHFVRNQYLATMLGFGEITPLRPFADKWEHTSLSMLKEEASFIFLSFIQGHLNNIRERSPLLTNHYSEIYLRLLNELYSKPYEISSGSVYDEQFIDVVFDGEELYAMKIYDTPNQPFTHQWTLSITSFFNVLGDRKIPHSMITTSFHAHPFFRGYSSNFWRQVKYEIHLGIIQEITINEIVNTFSIIHDILGECFADVDRSEANHARDKFVFQSAAVYLWNYKNRDIIPHPISEAANATVETLCAAQRRLFSTLGPGQEVNAALTVDRTWLAEGWWTGLFPNTLHEQTISAVVSPSNSRCELAIEFYDS</sequence>
<name>A0A8H5B1X6_9AGAR</name>
<comment type="caution">
    <text evidence="3">The sequence shown here is derived from an EMBL/GenBank/DDBJ whole genome shotgun (WGS) entry which is preliminary data.</text>
</comment>
<feature type="transmembrane region" description="Helical" evidence="1">
    <location>
        <begin position="199"/>
        <end position="223"/>
    </location>
</feature>
<dbReference type="OrthoDB" id="3060948at2759"/>
<feature type="transmembrane region" description="Helical" evidence="1">
    <location>
        <begin position="80"/>
        <end position="97"/>
    </location>
</feature>
<keyword evidence="1" id="KW-0812">Transmembrane</keyword>
<evidence type="ECO:0000313" key="3">
    <source>
        <dbReference type="EMBL" id="KAF5315122.1"/>
    </source>
</evidence>
<accession>A0A8H5B1X6</accession>
<evidence type="ECO:0000256" key="1">
    <source>
        <dbReference type="SAM" id="Phobius"/>
    </source>
</evidence>
<dbReference type="Pfam" id="PF20153">
    <property type="entry name" value="DUF6535"/>
    <property type="match status" value="1"/>
</dbReference>
<feature type="domain" description="DUF6535" evidence="2">
    <location>
        <begin position="56"/>
        <end position="223"/>
    </location>
</feature>
<evidence type="ECO:0000313" key="4">
    <source>
        <dbReference type="Proteomes" id="UP000567179"/>
    </source>
</evidence>
<keyword evidence="1" id="KW-1133">Transmembrane helix</keyword>
<keyword evidence="1" id="KW-0472">Membrane</keyword>
<dbReference type="Proteomes" id="UP000567179">
    <property type="component" value="Unassembled WGS sequence"/>
</dbReference>
<feature type="transmembrane region" description="Helical" evidence="1">
    <location>
        <begin position="142"/>
        <end position="165"/>
    </location>
</feature>
<dbReference type="EMBL" id="JAACJJ010000043">
    <property type="protein sequence ID" value="KAF5315122.1"/>
    <property type="molecule type" value="Genomic_DNA"/>
</dbReference>
<keyword evidence="4" id="KW-1185">Reference proteome</keyword>
<evidence type="ECO:0000259" key="2">
    <source>
        <dbReference type="Pfam" id="PF20153"/>
    </source>
</evidence>
<reference evidence="3 4" key="1">
    <citation type="journal article" date="2020" name="ISME J.">
        <title>Uncovering the hidden diversity of litter-decomposition mechanisms in mushroom-forming fungi.</title>
        <authorList>
            <person name="Floudas D."/>
            <person name="Bentzer J."/>
            <person name="Ahren D."/>
            <person name="Johansson T."/>
            <person name="Persson P."/>
            <person name="Tunlid A."/>
        </authorList>
    </citation>
    <scope>NUCLEOTIDE SEQUENCE [LARGE SCALE GENOMIC DNA]</scope>
    <source>
        <strain evidence="3 4">CBS 101986</strain>
    </source>
</reference>
<dbReference type="InterPro" id="IPR045338">
    <property type="entry name" value="DUF6535"/>
</dbReference>
<dbReference type="AlphaFoldDB" id="A0A8H5B1X6"/>
<proteinExistence type="predicted"/>
<organism evidence="3 4">
    <name type="scientific">Psilocybe cf. subviscida</name>
    <dbReference type="NCBI Taxonomy" id="2480587"/>
    <lineage>
        <taxon>Eukaryota</taxon>
        <taxon>Fungi</taxon>
        <taxon>Dikarya</taxon>
        <taxon>Basidiomycota</taxon>
        <taxon>Agaricomycotina</taxon>
        <taxon>Agaricomycetes</taxon>
        <taxon>Agaricomycetidae</taxon>
        <taxon>Agaricales</taxon>
        <taxon>Agaricineae</taxon>
        <taxon>Strophariaceae</taxon>
        <taxon>Psilocybe</taxon>
    </lineage>
</organism>